<comment type="similarity">
    <text evidence="1">Belongs to the RUS1 family.</text>
</comment>
<feature type="domain" description="Protein root UVB sensitive/RUS" evidence="2">
    <location>
        <begin position="98"/>
        <end position="330"/>
    </location>
</feature>
<evidence type="ECO:0000313" key="4">
    <source>
        <dbReference type="EMBL" id="CAK9236617.1"/>
    </source>
</evidence>
<dbReference type="PANTHER" id="PTHR12770">
    <property type="entry name" value="RUS1 FAMILY PROTEIN C16ORF58"/>
    <property type="match status" value="1"/>
</dbReference>
<feature type="domain" description="Root UVB sensitive protein C-terminal" evidence="3">
    <location>
        <begin position="337"/>
        <end position="504"/>
    </location>
</feature>
<name>A0ABP0V2F7_9BRYO</name>
<dbReference type="InterPro" id="IPR006968">
    <property type="entry name" value="RUS_fam"/>
</dbReference>
<gene>
    <name evidence="4" type="ORF">CSSPTR1EN2_LOCUS23017</name>
</gene>
<dbReference type="InterPro" id="IPR055412">
    <property type="entry name" value="UVB_sens_C"/>
</dbReference>
<dbReference type="Pfam" id="PF04884">
    <property type="entry name" value="UVB_sens_prot"/>
    <property type="match status" value="1"/>
</dbReference>
<evidence type="ECO:0000259" key="2">
    <source>
        <dbReference type="Pfam" id="PF04884"/>
    </source>
</evidence>
<evidence type="ECO:0000259" key="3">
    <source>
        <dbReference type="Pfam" id="PF24160"/>
    </source>
</evidence>
<dbReference type="PANTHER" id="PTHR12770:SF27">
    <property type="entry name" value="PROTEIN ROOT UVB SENSITIVE 5"/>
    <property type="match status" value="1"/>
</dbReference>
<evidence type="ECO:0000256" key="1">
    <source>
        <dbReference type="ARBA" id="ARBA00007558"/>
    </source>
</evidence>
<protein>
    <submittedName>
        <fullName evidence="4">Uncharacterized protein</fullName>
    </submittedName>
</protein>
<sequence>MGEDHVHHRRSWSVDDDDGVGLEATVKLMGEEKIMTSKRTCVMEEKLGPERVRRYWLNQEAPGKLKCEVTSNLENAVPANLIGNNWKLAWILPYLLPQAFLNFILPAGFPGSVSDDYIYYMLWQFPSLVTGWASNTIVTSSLLKALGIGANPATAGGATAAIKWITKDGLGAVGRIFIGGRFGSLFDEDPKQWGIYGDILASFGSVLDLLTPVFPQRFLVLASLGYLLQAMGRGLAAPSNQVVHTHFAISENVGDVLAKEEVWTVAAELCGLALGVCILAAPGMMTYWKLALTWLVLRIVHLYLRYMCLATLRLYTINYKRAQLLIVAHIKGFPVPGRHECNKMESVMMPPSLIAPRVQIGSSFQNLLGSQPLTQEVEDLLKVYDAEKYLLFLHQNLYHQLEARVLFKEDCSSLTILRSMYQASLLLLPNLQNGEEMQAFLESGQLENIRENSDEMICTDQKRVVSLQGQGSRLIKSLHTMQQQFDSFVRELEEVGWDLNKIVLRLPSSAPLLSQV</sequence>
<accession>A0ABP0V2F7</accession>
<dbReference type="EMBL" id="OZ019901">
    <property type="protein sequence ID" value="CAK9236617.1"/>
    <property type="molecule type" value="Genomic_DNA"/>
</dbReference>
<organism evidence="4 5">
    <name type="scientific">Sphagnum troendelagicum</name>
    <dbReference type="NCBI Taxonomy" id="128251"/>
    <lineage>
        <taxon>Eukaryota</taxon>
        <taxon>Viridiplantae</taxon>
        <taxon>Streptophyta</taxon>
        <taxon>Embryophyta</taxon>
        <taxon>Bryophyta</taxon>
        <taxon>Sphagnophytina</taxon>
        <taxon>Sphagnopsida</taxon>
        <taxon>Sphagnales</taxon>
        <taxon>Sphagnaceae</taxon>
        <taxon>Sphagnum</taxon>
    </lineage>
</organism>
<reference evidence="4" key="1">
    <citation type="submission" date="2024-02" db="EMBL/GenBank/DDBJ databases">
        <authorList>
            <consortium name="ELIXIR-Norway"/>
            <consortium name="Elixir Norway"/>
        </authorList>
    </citation>
    <scope>NUCLEOTIDE SEQUENCE</scope>
</reference>
<proteinExistence type="inferred from homology"/>
<dbReference type="Proteomes" id="UP001497512">
    <property type="component" value="Chromosome 9"/>
</dbReference>
<evidence type="ECO:0000313" key="5">
    <source>
        <dbReference type="Proteomes" id="UP001497512"/>
    </source>
</evidence>
<dbReference type="InterPro" id="IPR054549">
    <property type="entry name" value="UVB_sens_RUS_dom"/>
</dbReference>
<dbReference type="Pfam" id="PF24160">
    <property type="entry name" value="UVB_sens_C"/>
    <property type="match status" value="1"/>
</dbReference>
<keyword evidence="5" id="KW-1185">Reference proteome</keyword>